<evidence type="ECO:0000256" key="1">
    <source>
        <dbReference type="ARBA" id="ARBA00009437"/>
    </source>
</evidence>
<proteinExistence type="inferred from homology"/>
<protein>
    <submittedName>
        <fullName evidence="6">LysR family transcriptional regulator</fullName>
    </submittedName>
</protein>
<accession>A0A2S4M6P0</accession>
<dbReference type="InterPro" id="IPR005119">
    <property type="entry name" value="LysR_subst-bd"/>
</dbReference>
<evidence type="ECO:0000313" key="7">
    <source>
        <dbReference type="Proteomes" id="UP000236919"/>
    </source>
</evidence>
<name>A0A2S4M6P0_9HYPH</name>
<dbReference type="PROSITE" id="PS50931">
    <property type="entry name" value="HTH_LYSR"/>
    <property type="match status" value="1"/>
</dbReference>
<keyword evidence="7" id="KW-1185">Reference proteome</keyword>
<comment type="caution">
    <text evidence="6">The sequence shown here is derived from an EMBL/GenBank/DDBJ whole genome shotgun (WGS) entry which is preliminary data.</text>
</comment>
<dbReference type="InterPro" id="IPR000847">
    <property type="entry name" value="LysR_HTH_N"/>
</dbReference>
<keyword evidence="4" id="KW-0804">Transcription</keyword>
<dbReference type="Gene3D" id="3.40.190.10">
    <property type="entry name" value="Periplasmic binding protein-like II"/>
    <property type="match status" value="2"/>
</dbReference>
<dbReference type="PANTHER" id="PTHR30537">
    <property type="entry name" value="HTH-TYPE TRANSCRIPTIONAL REGULATOR"/>
    <property type="match status" value="1"/>
</dbReference>
<dbReference type="OrthoDB" id="9793571at2"/>
<dbReference type="CDD" id="cd08432">
    <property type="entry name" value="PBP2_GcdR_TrpI_HvrB_AmpR_like"/>
    <property type="match status" value="1"/>
</dbReference>
<dbReference type="InterPro" id="IPR058163">
    <property type="entry name" value="LysR-type_TF_proteobact-type"/>
</dbReference>
<evidence type="ECO:0000259" key="5">
    <source>
        <dbReference type="PROSITE" id="PS50931"/>
    </source>
</evidence>
<dbReference type="GO" id="GO:0006351">
    <property type="term" value="P:DNA-templated transcription"/>
    <property type="evidence" value="ECO:0007669"/>
    <property type="project" value="TreeGrafter"/>
</dbReference>
<dbReference type="RefSeq" id="WP_103719113.1">
    <property type="nucleotide sequence ID" value="NZ_PQFZ01000009.1"/>
</dbReference>
<keyword evidence="3" id="KW-0238">DNA-binding</keyword>
<organism evidence="6 7">
    <name type="scientific">Bosea psychrotolerans</name>
    <dbReference type="NCBI Taxonomy" id="1871628"/>
    <lineage>
        <taxon>Bacteria</taxon>
        <taxon>Pseudomonadati</taxon>
        <taxon>Pseudomonadota</taxon>
        <taxon>Alphaproteobacteria</taxon>
        <taxon>Hyphomicrobiales</taxon>
        <taxon>Boseaceae</taxon>
        <taxon>Bosea</taxon>
    </lineage>
</organism>
<dbReference type="SUPFAM" id="SSF46785">
    <property type="entry name" value="Winged helix' DNA-binding domain"/>
    <property type="match status" value="1"/>
</dbReference>
<dbReference type="Pfam" id="PF03466">
    <property type="entry name" value="LysR_substrate"/>
    <property type="match status" value="1"/>
</dbReference>
<dbReference type="Pfam" id="PF00126">
    <property type="entry name" value="HTH_1"/>
    <property type="match status" value="1"/>
</dbReference>
<comment type="similarity">
    <text evidence="1">Belongs to the LysR transcriptional regulatory family.</text>
</comment>
<dbReference type="InterPro" id="IPR036388">
    <property type="entry name" value="WH-like_DNA-bd_sf"/>
</dbReference>
<evidence type="ECO:0000256" key="4">
    <source>
        <dbReference type="ARBA" id="ARBA00023163"/>
    </source>
</evidence>
<dbReference type="GO" id="GO:0003700">
    <property type="term" value="F:DNA-binding transcription factor activity"/>
    <property type="evidence" value="ECO:0007669"/>
    <property type="project" value="InterPro"/>
</dbReference>
<evidence type="ECO:0000313" key="6">
    <source>
        <dbReference type="EMBL" id="POR50321.1"/>
    </source>
</evidence>
<gene>
    <name evidence="6" type="ORF">CYD53_10928</name>
</gene>
<evidence type="ECO:0000256" key="2">
    <source>
        <dbReference type="ARBA" id="ARBA00023015"/>
    </source>
</evidence>
<dbReference type="Proteomes" id="UP000236919">
    <property type="component" value="Unassembled WGS sequence"/>
</dbReference>
<dbReference type="GO" id="GO:0043565">
    <property type="term" value="F:sequence-specific DNA binding"/>
    <property type="evidence" value="ECO:0007669"/>
    <property type="project" value="TreeGrafter"/>
</dbReference>
<dbReference type="Gene3D" id="1.10.10.10">
    <property type="entry name" value="Winged helix-like DNA-binding domain superfamily/Winged helix DNA-binding domain"/>
    <property type="match status" value="1"/>
</dbReference>
<dbReference type="PANTHER" id="PTHR30537:SF26">
    <property type="entry name" value="GLYCINE CLEAVAGE SYSTEM TRANSCRIPTIONAL ACTIVATOR"/>
    <property type="match status" value="1"/>
</dbReference>
<evidence type="ECO:0000256" key="3">
    <source>
        <dbReference type="ARBA" id="ARBA00023125"/>
    </source>
</evidence>
<dbReference type="AlphaFoldDB" id="A0A2S4M6P0"/>
<dbReference type="SUPFAM" id="SSF53850">
    <property type="entry name" value="Periplasmic binding protein-like II"/>
    <property type="match status" value="1"/>
</dbReference>
<feature type="domain" description="HTH lysR-type" evidence="5">
    <location>
        <begin position="3"/>
        <end position="60"/>
    </location>
</feature>
<keyword evidence="2" id="KW-0805">Transcription regulation</keyword>
<dbReference type="EMBL" id="PQFZ01000009">
    <property type="protein sequence ID" value="POR50321.1"/>
    <property type="molecule type" value="Genomic_DNA"/>
</dbReference>
<dbReference type="InterPro" id="IPR036390">
    <property type="entry name" value="WH_DNA-bd_sf"/>
</dbReference>
<reference evidence="6 7" key="1">
    <citation type="submission" date="2018-01" db="EMBL/GenBank/DDBJ databases">
        <title>Genomic Encyclopedia of Type Strains, Phase III (KMG-III): the genomes of soil and plant-associated and newly described type strains.</title>
        <authorList>
            <person name="Whitman W."/>
        </authorList>
    </citation>
    <scope>NUCLEOTIDE SEQUENCE [LARGE SCALE GENOMIC DNA]</scope>
    <source>
        <strain evidence="6 7">1131</strain>
    </source>
</reference>
<sequence length="309" mass="34866">MQIPFRSIIVFHAVARAGSVSRAAEELRVTPSAVSQQIQALELHLGTALTLKVGRNITLTEAGERYFQMVGREIEHIADVTQHVRGIRSATTLTVRAAPSVSSKWLLPRLHSFVDANPDIELRLDGTNEPTDFSKENVDIEIRHGEGVWPGLFIEGLGKERFFPLCSPALLPAASITAADLPEQRLIHSVKSQMQWPRWFAEAGVEPERRWHRVLFDRSHMAIDAAASGMGIALESELLAWRELADGSLIRPVRDAPEVMVATQWIVCPHNHLRHRKTRTFLDWLRAERERSLEPDDFRRSHKVAPSEI</sequence>